<protein>
    <submittedName>
        <fullName evidence="1">Uncharacterized protein</fullName>
    </submittedName>
</protein>
<evidence type="ECO:0000313" key="1">
    <source>
        <dbReference type="EMBL" id="URE42143.1"/>
    </source>
</evidence>
<dbReference type="EMBL" id="CP097511">
    <property type="protein sequence ID" value="URE42143.1"/>
    <property type="molecule type" value="Genomic_DNA"/>
</dbReference>
<organism evidence="1 2">
    <name type="scientific">Musa troglodytarum</name>
    <name type="common">fe'i banana</name>
    <dbReference type="NCBI Taxonomy" id="320322"/>
    <lineage>
        <taxon>Eukaryota</taxon>
        <taxon>Viridiplantae</taxon>
        <taxon>Streptophyta</taxon>
        <taxon>Embryophyta</taxon>
        <taxon>Tracheophyta</taxon>
        <taxon>Spermatophyta</taxon>
        <taxon>Magnoliopsida</taxon>
        <taxon>Liliopsida</taxon>
        <taxon>Zingiberales</taxon>
        <taxon>Musaceae</taxon>
        <taxon>Musa</taxon>
    </lineage>
</organism>
<evidence type="ECO:0000313" key="2">
    <source>
        <dbReference type="Proteomes" id="UP001055439"/>
    </source>
</evidence>
<name>A0A9E7L193_9LILI</name>
<dbReference type="Proteomes" id="UP001055439">
    <property type="component" value="Chromosome 9"/>
</dbReference>
<sequence>MAAKNGASSIEKEQIFGMAEKEMEYRVDLFNRGKGLFELPCLCPAFTDPITGFGASACCKTFQAHLSAFSEKCIAVASGFIWLVCVPTGVGPTLHYYGSLANCWWGSNSTDAAQPGSHRRVSINVSRKGTRNLSSTWVKTVALIDAFQNIGRWHIVVPLLDDNVSCFLADIAASCITEELRLLYTLQAQIHDAWRLVWS</sequence>
<reference evidence="1" key="1">
    <citation type="submission" date="2022-05" db="EMBL/GenBank/DDBJ databases">
        <title>The Musa troglodytarum L. genome provides insights into the mechanism of non-climacteric behaviour and enrichment of carotenoids.</title>
        <authorList>
            <person name="Wang J."/>
        </authorList>
    </citation>
    <scope>NUCLEOTIDE SEQUENCE</scope>
    <source>
        <tissue evidence="1">Leaf</tissue>
    </source>
</reference>
<gene>
    <name evidence="1" type="ORF">MUK42_33076</name>
</gene>
<keyword evidence="2" id="KW-1185">Reference proteome</keyword>
<accession>A0A9E7L193</accession>
<dbReference type="AlphaFoldDB" id="A0A9E7L193"/>
<proteinExistence type="predicted"/>